<evidence type="ECO:0000259" key="2">
    <source>
        <dbReference type="Pfam" id="PF03551"/>
    </source>
</evidence>
<dbReference type="OrthoDB" id="1683430at2"/>
<gene>
    <name evidence="3" type="ORF">C1706_04925</name>
</gene>
<feature type="region of interest" description="Disordered" evidence="1">
    <location>
        <begin position="1"/>
        <end position="96"/>
    </location>
</feature>
<evidence type="ECO:0000313" key="3">
    <source>
        <dbReference type="EMBL" id="RXW32516.1"/>
    </source>
</evidence>
<dbReference type="EMBL" id="PPCV01000003">
    <property type="protein sequence ID" value="RXW32516.1"/>
    <property type="molecule type" value="Genomic_DNA"/>
</dbReference>
<dbReference type="RefSeq" id="WP_129458127.1">
    <property type="nucleotide sequence ID" value="NZ_PPCV01000003.1"/>
</dbReference>
<keyword evidence="4" id="KW-1185">Reference proteome</keyword>
<dbReference type="Gene3D" id="1.10.10.10">
    <property type="entry name" value="Winged helix-like DNA-binding domain superfamily/Winged helix DNA-binding domain"/>
    <property type="match status" value="1"/>
</dbReference>
<proteinExistence type="predicted"/>
<feature type="compositionally biased region" description="Basic and acidic residues" evidence="1">
    <location>
        <begin position="7"/>
        <end position="19"/>
    </location>
</feature>
<sequence>MTHNHDHHSFRNEDADPRSQRGPRGRRGPRFDGPGFDPGMSREPYGDPRSRSFDGHPGFPGDGDGPFRGPEGPGPRGSRHGGHRGPRGGRAARGDVRTTILRLLSEEPMHGYQLMQTITERSGGRWTPSPGAIYPTLSALADEGLITLGHADGRKLATLTEAGAAYVTEHQATWSDPFVDADASGVELPALMHDLHGAVRHAARAATPAQLQRIAAILTQARSDLYSALAEQNPGQETS</sequence>
<accession>A0A4Q2EIH7</accession>
<dbReference type="InterPro" id="IPR036390">
    <property type="entry name" value="WH_DNA-bd_sf"/>
</dbReference>
<evidence type="ECO:0000256" key="1">
    <source>
        <dbReference type="SAM" id="MobiDB-lite"/>
    </source>
</evidence>
<organism evidence="3 4">
    <name type="scientific">Propioniciclava flava</name>
    <dbReference type="NCBI Taxonomy" id="2072026"/>
    <lineage>
        <taxon>Bacteria</taxon>
        <taxon>Bacillati</taxon>
        <taxon>Actinomycetota</taxon>
        <taxon>Actinomycetes</taxon>
        <taxon>Propionibacteriales</taxon>
        <taxon>Propionibacteriaceae</taxon>
        <taxon>Propioniciclava</taxon>
    </lineage>
</organism>
<feature type="compositionally biased region" description="Basic residues" evidence="1">
    <location>
        <begin position="77"/>
        <end position="87"/>
    </location>
</feature>
<dbReference type="PANTHER" id="PTHR43252">
    <property type="entry name" value="TRANSCRIPTIONAL REGULATOR YQJI"/>
    <property type="match status" value="1"/>
</dbReference>
<name>A0A4Q2EIH7_9ACTN</name>
<dbReference type="SUPFAM" id="SSF46785">
    <property type="entry name" value="Winged helix' DNA-binding domain"/>
    <property type="match status" value="1"/>
</dbReference>
<dbReference type="Proteomes" id="UP000290624">
    <property type="component" value="Unassembled WGS sequence"/>
</dbReference>
<feature type="domain" description="Transcription regulator PadR N-terminal" evidence="2">
    <location>
        <begin position="100"/>
        <end position="168"/>
    </location>
</feature>
<reference evidence="3 4" key="1">
    <citation type="submission" date="2018-01" db="EMBL/GenBank/DDBJ databases">
        <title>Lactibacter flavus gen. nov., sp. nov., a novel bacterium of the family Propionibacteriaceae isolated from raw milk and dairy products.</title>
        <authorList>
            <person name="Wenning M."/>
            <person name="Breitenwieser F."/>
            <person name="Huptas C."/>
            <person name="von Neubeck M."/>
            <person name="Busse H.-J."/>
            <person name="Scherer S."/>
        </authorList>
    </citation>
    <scope>NUCLEOTIDE SEQUENCE [LARGE SCALE GENOMIC DNA]</scope>
    <source>
        <strain evidence="3 4">VG341</strain>
    </source>
</reference>
<comment type="caution">
    <text evidence="3">The sequence shown here is derived from an EMBL/GenBank/DDBJ whole genome shotgun (WGS) entry which is preliminary data.</text>
</comment>
<protein>
    <submittedName>
        <fullName evidence="3">PadR family transcriptional regulator</fullName>
    </submittedName>
</protein>
<dbReference type="AlphaFoldDB" id="A0A4Q2EIH7"/>
<feature type="compositionally biased region" description="Basic and acidic residues" evidence="1">
    <location>
        <begin position="44"/>
        <end position="54"/>
    </location>
</feature>
<dbReference type="InterPro" id="IPR036388">
    <property type="entry name" value="WH-like_DNA-bd_sf"/>
</dbReference>
<dbReference type="PANTHER" id="PTHR43252:SF2">
    <property type="entry name" value="TRANSCRIPTION REGULATOR, PADR-LIKE FAMILY"/>
    <property type="match status" value="1"/>
</dbReference>
<dbReference type="InterPro" id="IPR005149">
    <property type="entry name" value="Tscrpt_reg_PadR_N"/>
</dbReference>
<evidence type="ECO:0000313" key="4">
    <source>
        <dbReference type="Proteomes" id="UP000290624"/>
    </source>
</evidence>
<dbReference type="Pfam" id="PF03551">
    <property type="entry name" value="PadR"/>
    <property type="match status" value="1"/>
</dbReference>